<name>A0A382LT15_9ZZZZ</name>
<evidence type="ECO:0000256" key="8">
    <source>
        <dbReference type="ARBA" id="ARBA00047838"/>
    </source>
</evidence>
<protein>
    <recommendedName>
        <fullName evidence="10">Glutamine amidotransferase domain-containing protein</fullName>
    </recommendedName>
</protein>
<evidence type="ECO:0000256" key="5">
    <source>
        <dbReference type="ARBA" id="ARBA00022962"/>
    </source>
</evidence>
<dbReference type="SUPFAM" id="SSF52317">
    <property type="entry name" value="Class I glutamine amidotransferase-like"/>
    <property type="match status" value="1"/>
</dbReference>
<dbReference type="GO" id="GO:0000107">
    <property type="term" value="F:imidazoleglycerol-phosphate synthase activity"/>
    <property type="evidence" value="ECO:0007669"/>
    <property type="project" value="TreeGrafter"/>
</dbReference>
<dbReference type="EMBL" id="UINC01088932">
    <property type="protein sequence ID" value="SVC39583.1"/>
    <property type="molecule type" value="Genomic_DNA"/>
</dbReference>
<evidence type="ECO:0000256" key="2">
    <source>
        <dbReference type="ARBA" id="ARBA00011152"/>
    </source>
</evidence>
<dbReference type="PROSITE" id="PS51273">
    <property type="entry name" value="GATASE_TYPE_1"/>
    <property type="match status" value="1"/>
</dbReference>
<dbReference type="GO" id="GO:0004359">
    <property type="term" value="F:glutaminase activity"/>
    <property type="evidence" value="ECO:0007669"/>
    <property type="project" value="UniProtKB-EC"/>
</dbReference>
<dbReference type="NCBIfam" id="TIGR01855">
    <property type="entry name" value="IMP_synth_hisH"/>
    <property type="match status" value="1"/>
</dbReference>
<dbReference type="PROSITE" id="PS51274">
    <property type="entry name" value="GATASE_COBBQ"/>
    <property type="match status" value="1"/>
</dbReference>
<dbReference type="PANTHER" id="PTHR42701">
    <property type="entry name" value="IMIDAZOLE GLYCEROL PHOSPHATE SYNTHASE SUBUNIT HISH"/>
    <property type="match status" value="1"/>
</dbReference>
<dbReference type="InterPro" id="IPR010139">
    <property type="entry name" value="Imidazole-glycPsynth_HisH"/>
</dbReference>
<comment type="catalytic activity">
    <reaction evidence="9">
        <text>L-glutamine + H2O = L-glutamate + NH4(+)</text>
        <dbReference type="Rhea" id="RHEA:15889"/>
        <dbReference type="ChEBI" id="CHEBI:15377"/>
        <dbReference type="ChEBI" id="CHEBI:28938"/>
        <dbReference type="ChEBI" id="CHEBI:29985"/>
        <dbReference type="ChEBI" id="CHEBI:58359"/>
        <dbReference type="EC" id="3.5.1.2"/>
    </reaction>
</comment>
<evidence type="ECO:0000256" key="7">
    <source>
        <dbReference type="ARBA" id="ARBA00023239"/>
    </source>
</evidence>
<keyword evidence="4" id="KW-0378">Hydrolase</keyword>
<dbReference type="InterPro" id="IPR017926">
    <property type="entry name" value="GATASE"/>
</dbReference>
<organism evidence="11">
    <name type="scientific">marine metagenome</name>
    <dbReference type="NCBI Taxonomy" id="408172"/>
    <lineage>
        <taxon>unclassified sequences</taxon>
        <taxon>metagenomes</taxon>
        <taxon>ecological metagenomes</taxon>
    </lineage>
</organism>
<feature type="non-terminal residue" evidence="11">
    <location>
        <position position="1"/>
    </location>
</feature>
<comment type="subunit">
    <text evidence="2">Heterodimer of HisH and HisF.</text>
</comment>
<keyword evidence="6" id="KW-0368">Histidine biosynthesis</keyword>
<keyword evidence="5" id="KW-0315">Glutamine amidotransferase</keyword>
<evidence type="ECO:0000256" key="9">
    <source>
        <dbReference type="ARBA" id="ARBA00049534"/>
    </source>
</evidence>
<dbReference type="GO" id="GO:0000105">
    <property type="term" value="P:L-histidine biosynthetic process"/>
    <property type="evidence" value="ECO:0007669"/>
    <property type="project" value="UniProtKB-UniPathway"/>
</dbReference>
<comment type="catalytic activity">
    <reaction evidence="8">
        <text>5-[(5-phospho-1-deoxy-D-ribulos-1-ylimino)methylamino]-1-(5-phospho-beta-D-ribosyl)imidazole-4-carboxamide + L-glutamine = D-erythro-1-(imidazol-4-yl)glycerol 3-phosphate + 5-amino-1-(5-phospho-beta-D-ribosyl)imidazole-4-carboxamide + L-glutamate + H(+)</text>
        <dbReference type="Rhea" id="RHEA:24793"/>
        <dbReference type="ChEBI" id="CHEBI:15378"/>
        <dbReference type="ChEBI" id="CHEBI:29985"/>
        <dbReference type="ChEBI" id="CHEBI:58278"/>
        <dbReference type="ChEBI" id="CHEBI:58359"/>
        <dbReference type="ChEBI" id="CHEBI:58475"/>
        <dbReference type="ChEBI" id="CHEBI:58525"/>
        <dbReference type="EC" id="4.3.2.10"/>
    </reaction>
</comment>
<sequence>VIDYGLGNLLSVRRGLEHCGATVTVTSDPNTILSAPRVVLPGVGAFAHGMTELRNQGLDVIVRKVATQGSILLGICLGMQMLLDGSVEFSDTEGLGIIPGNVVPVPSTTANGFWQKIPHIGWNNLILAPGFENWEESLLHEVNPGEAVYFVHSF</sequence>
<keyword evidence="3" id="KW-0028">Amino-acid biosynthesis</keyword>
<evidence type="ECO:0000313" key="11">
    <source>
        <dbReference type="EMBL" id="SVC39583.1"/>
    </source>
</evidence>
<accession>A0A382LT15</accession>
<evidence type="ECO:0000256" key="1">
    <source>
        <dbReference type="ARBA" id="ARBA00005091"/>
    </source>
</evidence>
<evidence type="ECO:0000256" key="4">
    <source>
        <dbReference type="ARBA" id="ARBA00022801"/>
    </source>
</evidence>
<comment type="pathway">
    <text evidence="1">Amino-acid biosynthesis; L-histidine biosynthesis; L-histidine from 5-phospho-alpha-D-ribose 1-diphosphate: step 5/9.</text>
</comment>
<dbReference type="InterPro" id="IPR029062">
    <property type="entry name" value="Class_I_gatase-like"/>
</dbReference>
<evidence type="ECO:0000259" key="10">
    <source>
        <dbReference type="Pfam" id="PF00117"/>
    </source>
</evidence>
<proteinExistence type="predicted"/>
<evidence type="ECO:0000256" key="3">
    <source>
        <dbReference type="ARBA" id="ARBA00022605"/>
    </source>
</evidence>
<dbReference type="Gene3D" id="3.40.50.880">
    <property type="match status" value="1"/>
</dbReference>
<dbReference type="UniPathway" id="UPA00031">
    <property type="reaction ID" value="UER00010"/>
</dbReference>
<reference evidence="11" key="1">
    <citation type="submission" date="2018-05" db="EMBL/GenBank/DDBJ databases">
        <authorList>
            <person name="Lanie J.A."/>
            <person name="Ng W.-L."/>
            <person name="Kazmierczak K.M."/>
            <person name="Andrzejewski T.M."/>
            <person name="Davidsen T.M."/>
            <person name="Wayne K.J."/>
            <person name="Tettelin H."/>
            <person name="Glass J.I."/>
            <person name="Rusch D."/>
            <person name="Podicherti R."/>
            <person name="Tsui H.-C.T."/>
            <person name="Winkler M.E."/>
        </authorList>
    </citation>
    <scope>NUCLEOTIDE SEQUENCE</scope>
</reference>
<gene>
    <name evidence="11" type="ORF">METZ01_LOCUS292437</name>
</gene>
<feature type="non-terminal residue" evidence="11">
    <location>
        <position position="154"/>
    </location>
</feature>
<evidence type="ECO:0000256" key="6">
    <source>
        <dbReference type="ARBA" id="ARBA00023102"/>
    </source>
</evidence>
<dbReference type="PANTHER" id="PTHR42701:SF1">
    <property type="entry name" value="IMIDAZOLE GLYCEROL PHOSPHATE SYNTHASE SUBUNIT HISH"/>
    <property type="match status" value="1"/>
</dbReference>
<keyword evidence="7" id="KW-0456">Lyase</keyword>
<feature type="domain" description="Glutamine amidotransferase" evidence="10">
    <location>
        <begin position="1"/>
        <end position="153"/>
    </location>
</feature>
<dbReference type="Pfam" id="PF00117">
    <property type="entry name" value="GATase"/>
    <property type="match status" value="1"/>
</dbReference>
<dbReference type="GO" id="GO:0016829">
    <property type="term" value="F:lyase activity"/>
    <property type="evidence" value="ECO:0007669"/>
    <property type="project" value="UniProtKB-KW"/>
</dbReference>
<dbReference type="AlphaFoldDB" id="A0A382LT15"/>